<sequence length="172" mass="19430">MVGNFNGQLELQKAKDELENCTFVSPSTKGCYSSRIALWIHYCNQCCGGDDKVTDSRLADYVEWMVSSGSAERIRQGQTHIQQVLRNQLQGVLCYWRIQNDDRADIADPRRSTVFLSKWQAIVHRYPRPRQSRRSEPIYGAQLPGADNIVPVARPSYPVGITSASGWRPAIS</sequence>
<evidence type="ECO:0000313" key="1">
    <source>
        <dbReference type="EMBL" id="KAJ2749296.1"/>
    </source>
</evidence>
<proteinExistence type="predicted"/>
<name>A0A9W8GW23_9FUNG</name>
<dbReference type="Proteomes" id="UP001140011">
    <property type="component" value="Unassembled WGS sequence"/>
</dbReference>
<dbReference type="OrthoDB" id="5527317at2759"/>
<feature type="non-terminal residue" evidence="1">
    <location>
        <position position="172"/>
    </location>
</feature>
<gene>
    <name evidence="1" type="ORF">GGI19_005729</name>
</gene>
<reference evidence="1" key="1">
    <citation type="submission" date="2022-07" db="EMBL/GenBank/DDBJ databases">
        <title>Phylogenomic reconstructions and comparative analyses of Kickxellomycotina fungi.</title>
        <authorList>
            <person name="Reynolds N.K."/>
            <person name="Stajich J.E."/>
            <person name="Barry K."/>
            <person name="Grigoriev I.V."/>
            <person name="Crous P."/>
            <person name="Smith M.E."/>
        </authorList>
    </citation>
    <scope>NUCLEOTIDE SEQUENCE</scope>
    <source>
        <strain evidence="1">BCRC 34297</strain>
    </source>
</reference>
<accession>A0A9W8GW23</accession>
<dbReference type="AlphaFoldDB" id="A0A9W8GW23"/>
<evidence type="ECO:0000313" key="2">
    <source>
        <dbReference type="Proteomes" id="UP001140011"/>
    </source>
</evidence>
<organism evidence="1 2">
    <name type="scientific">Coemansia pectinata</name>
    <dbReference type="NCBI Taxonomy" id="1052879"/>
    <lineage>
        <taxon>Eukaryota</taxon>
        <taxon>Fungi</taxon>
        <taxon>Fungi incertae sedis</taxon>
        <taxon>Zoopagomycota</taxon>
        <taxon>Kickxellomycotina</taxon>
        <taxon>Kickxellomycetes</taxon>
        <taxon>Kickxellales</taxon>
        <taxon>Kickxellaceae</taxon>
        <taxon>Coemansia</taxon>
    </lineage>
</organism>
<dbReference type="EMBL" id="JANBUH010000825">
    <property type="protein sequence ID" value="KAJ2749296.1"/>
    <property type="molecule type" value="Genomic_DNA"/>
</dbReference>
<protein>
    <submittedName>
        <fullName evidence="1">Uncharacterized protein</fullName>
    </submittedName>
</protein>
<keyword evidence="2" id="KW-1185">Reference proteome</keyword>
<comment type="caution">
    <text evidence="1">The sequence shown here is derived from an EMBL/GenBank/DDBJ whole genome shotgun (WGS) entry which is preliminary data.</text>
</comment>